<sequence length="103" mass="12197">MSLNDYDDDDDYYFESKFNTEQKYQITVLWKIIYLRIIKTNNHNNRMLLLEEVEHNHVHLNFQHVGVLHGSLEVVVVVVEVPTRMIGVVVPILMIEVVEQDFL</sequence>
<evidence type="ECO:0000313" key="1">
    <source>
        <dbReference type="EMBL" id="SSX31979.1"/>
    </source>
</evidence>
<gene>
    <name evidence="1" type="primary">CSON004285</name>
</gene>
<dbReference type="AlphaFoldDB" id="A0A336MS98"/>
<dbReference type="VEuPathDB" id="VectorBase:CSON004285"/>
<reference evidence="1" key="1">
    <citation type="submission" date="2018-07" db="EMBL/GenBank/DDBJ databases">
        <authorList>
            <person name="Quirk P.G."/>
            <person name="Krulwich T.A."/>
        </authorList>
    </citation>
    <scope>NUCLEOTIDE SEQUENCE</scope>
</reference>
<name>A0A336MS98_CULSO</name>
<proteinExistence type="predicted"/>
<protein>
    <submittedName>
        <fullName evidence="1">CSON004285 protein</fullName>
    </submittedName>
</protein>
<accession>A0A336MS98</accession>
<dbReference type="EMBL" id="UFQT01001845">
    <property type="protein sequence ID" value="SSX31979.1"/>
    <property type="molecule type" value="Genomic_DNA"/>
</dbReference>
<organism evidence="1">
    <name type="scientific">Culicoides sonorensis</name>
    <name type="common">Biting midge</name>
    <dbReference type="NCBI Taxonomy" id="179676"/>
    <lineage>
        <taxon>Eukaryota</taxon>
        <taxon>Metazoa</taxon>
        <taxon>Ecdysozoa</taxon>
        <taxon>Arthropoda</taxon>
        <taxon>Hexapoda</taxon>
        <taxon>Insecta</taxon>
        <taxon>Pterygota</taxon>
        <taxon>Neoptera</taxon>
        <taxon>Endopterygota</taxon>
        <taxon>Diptera</taxon>
        <taxon>Nematocera</taxon>
        <taxon>Chironomoidea</taxon>
        <taxon>Ceratopogonidae</taxon>
        <taxon>Ceratopogoninae</taxon>
        <taxon>Culicoides</taxon>
        <taxon>Monoculicoides</taxon>
    </lineage>
</organism>